<proteinExistence type="evidence at transcript level"/>
<dbReference type="EMBL" id="BT141421">
    <property type="protein sequence ID" value="AFK41215.1"/>
    <property type="molecule type" value="mRNA"/>
</dbReference>
<keyword evidence="1" id="KW-0812">Transmembrane</keyword>
<dbReference type="PANTHER" id="PTHR37185:SF3">
    <property type="entry name" value="MEMBRANE PROTEIN"/>
    <property type="match status" value="1"/>
</dbReference>
<dbReference type="AlphaFoldDB" id="I3SLS3"/>
<reference evidence="2" key="1">
    <citation type="submission" date="2012-05" db="EMBL/GenBank/DDBJ databases">
        <authorList>
            <person name="Krishnakumar V."/>
            <person name="Cheung F."/>
            <person name="Xiao Y."/>
            <person name="Chan A."/>
            <person name="Moskal W.A."/>
            <person name="Town C.D."/>
        </authorList>
    </citation>
    <scope>NUCLEOTIDE SEQUENCE</scope>
</reference>
<sequence>MFSMNPLKTYQHSSSFFFSIPKAHTTLHTHTSLHHSFLSLPSPAPSFPFRIKPPLSLSPLSFPTSSNLLRVSNIGVPVFSSEEHHGEEEDNNEVSPDLSPNGPVLQKTLQLVECSMFAALTGLVYFLSNSLAIENYFSCFFSLPIVISSMRWGVDAGKKTLVSTTILLFVLSGPVKALTYLLKHV</sequence>
<name>I3SLS3_LOTJA</name>
<accession>I3SLS3</accession>
<evidence type="ECO:0000256" key="1">
    <source>
        <dbReference type="SAM" id="Phobius"/>
    </source>
</evidence>
<keyword evidence="1" id="KW-1133">Transmembrane helix</keyword>
<dbReference type="PANTHER" id="PTHR37185">
    <property type="entry name" value="MEMBRANE PROTEIN"/>
    <property type="match status" value="1"/>
</dbReference>
<organism evidence="2">
    <name type="scientific">Lotus japonicus</name>
    <name type="common">Lotus corniculatus var. japonicus</name>
    <dbReference type="NCBI Taxonomy" id="34305"/>
    <lineage>
        <taxon>Eukaryota</taxon>
        <taxon>Viridiplantae</taxon>
        <taxon>Streptophyta</taxon>
        <taxon>Embryophyta</taxon>
        <taxon>Tracheophyta</taxon>
        <taxon>Spermatophyta</taxon>
        <taxon>Magnoliopsida</taxon>
        <taxon>eudicotyledons</taxon>
        <taxon>Gunneridae</taxon>
        <taxon>Pentapetalae</taxon>
        <taxon>rosids</taxon>
        <taxon>fabids</taxon>
        <taxon>Fabales</taxon>
        <taxon>Fabaceae</taxon>
        <taxon>Papilionoideae</taxon>
        <taxon>50 kb inversion clade</taxon>
        <taxon>NPAAA clade</taxon>
        <taxon>Hologalegina</taxon>
        <taxon>robinioid clade</taxon>
        <taxon>Loteae</taxon>
        <taxon>Lotus</taxon>
    </lineage>
</organism>
<evidence type="ECO:0000313" key="2">
    <source>
        <dbReference type="EMBL" id="AFK41215.1"/>
    </source>
</evidence>
<protein>
    <submittedName>
        <fullName evidence="2">Uncharacterized protein</fullName>
    </submittedName>
</protein>
<keyword evidence="1" id="KW-0472">Membrane</keyword>
<feature type="transmembrane region" description="Helical" evidence="1">
    <location>
        <begin position="160"/>
        <end position="182"/>
    </location>
</feature>